<evidence type="ECO:0008006" key="4">
    <source>
        <dbReference type="Google" id="ProtNLM"/>
    </source>
</evidence>
<dbReference type="AlphaFoldDB" id="A0AAW3H584"/>
<sequence>MEEYLNLYHQRMWEIAFSNVEKVFGVFFVILLVLSIFPIYIYFNSLAKRKKLVLSLTCIPLCFIFLLCMVAEYAYSYDKIMNPDSPYNDSLMVASLNSERSLPIFKHVDEIRLASVDGELKREDIILFAVSNPTYYDGLFADVANSLAGSQTIRTSFLVALVGYEEKNGEWQSVDIRIAPGDEEKDFQKFSKVLHIKKNEAEGATSIIYKLQDFYESKLRKEKDGYCLDCE</sequence>
<protein>
    <recommendedName>
        <fullName evidence="4">ABC transporter permease</fullName>
    </recommendedName>
</protein>
<reference evidence="2 3" key="1">
    <citation type="submission" date="2015-02" db="EMBL/GenBank/DDBJ databases">
        <title>Evolution of amylase-binding proteins of oral streptococcal species.</title>
        <authorList>
            <person name="Haase E.M."/>
        </authorList>
    </citation>
    <scope>NUCLEOTIDE SEQUENCE [LARGE SCALE GENOMIC DNA]</scope>
    <source>
        <strain evidence="2 3">G9B</strain>
    </source>
</reference>
<keyword evidence="1" id="KW-0472">Membrane</keyword>
<accession>A0AAW3H584</accession>
<dbReference type="EMBL" id="JYGL01000002">
    <property type="protein sequence ID" value="KJQ56652.1"/>
    <property type="molecule type" value="Genomic_DNA"/>
</dbReference>
<proteinExistence type="predicted"/>
<evidence type="ECO:0000256" key="1">
    <source>
        <dbReference type="SAM" id="Phobius"/>
    </source>
</evidence>
<comment type="caution">
    <text evidence="2">The sequence shown here is derived from an EMBL/GenBank/DDBJ whole genome shotgun (WGS) entry which is preliminary data.</text>
</comment>
<organism evidence="2 3">
    <name type="scientific">Streptococcus gordonii</name>
    <dbReference type="NCBI Taxonomy" id="1302"/>
    <lineage>
        <taxon>Bacteria</taxon>
        <taxon>Bacillati</taxon>
        <taxon>Bacillota</taxon>
        <taxon>Bacilli</taxon>
        <taxon>Lactobacillales</taxon>
        <taxon>Streptococcaceae</taxon>
        <taxon>Streptococcus</taxon>
    </lineage>
</organism>
<feature type="transmembrane region" description="Helical" evidence="1">
    <location>
        <begin position="23"/>
        <end position="43"/>
    </location>
</feature>
<dbReference type="Proteomes" id="UP000033658">
    <property type="component" value="Unassembled WGS sequence"/>
</dbReference>
<dbReference type="RefSeq" id="WP_244265417.1">
    <property type="nucleotide sequence ID" value="NZ_JYGL01000002.1"/>
</dbReference>
<keyword evidence="1" id="KW-0812">Transmembrane</keyword>
<evidence type="ECO:0000313" key="2">
    <source>
        <dbReference type="EMBL" id="KJQ56652.1"/>
    </source>
</evidence>
<keyword evidence="1" id="KW-1133">Transmembrane helix</keyword>
<evidence type="ECO:0000313" key="3">
    <source>
        <dbReference type="Proteomes" id="UP000033658"/>
    </source>
</evidence>
<name>A0AAW3H584_STRGN</name>
<gene>
    <name evidence="2" type="ORF">TZ86_01988</name>
</gene>
<feature type="transmembrane region" description="Helical" evidence="1">
    <location>
        <begin position="52"/>
        <end position="75"/>
    </location>
</feature>